<sequence length="71" mass="7821">MDYSKILSAISEVALFIIRLVKKSNKDDYENNRLKEESDAADAFESKFNPHGLSGGKSEVSGNNTNPSERG</sequence>
<reference evidence="2 3" key="1">
    <citation type="submission" date="2014-12" db="EMBL/GenBank/DDBJ databases">
        <title>Complete genome sequences of three Vibrio cholerae specific bacteriophages.</title>
        <authorList>
            <person name="Bhandare S.G."/>
            <person name="Warry A."/>
            <person name="Emes R.D."/>
            <person name="Hooton S.P.T."/>
            <person name="Barrow P.A."/>
            <person name="Atterbury R.J."/>
        </authorList>
    </citation>
    <scope>NUCLEOTIDE SEQUENCE [LARGE SCALE GENOMIC DNA]</scope>
</reference>
<protein>
    <submittedName>
        <fullName evidence="2">Uncharacterized protein</fullName>
    </submittedName>
</protein>
<evidence type="ECO:0000313" key="3">
    <source>
        <dbReference type="Proteomes" id="UP000031803"/>
    </source>
</evidence>
<proteinExistence type="predicted"/>
<dbReference type="KEGG" id="vg:26625636"/>
<evidence type="ECO:0000313" key="2">
    <source>
        <dbReference type="EMBL" id="AJF40698.1"/>
    </source>
</evidence>
<gene>
    <name evidence="2" type="ORF">SBVP1_0040</name>
</gene>
<organism evidence="2 3">
    <name type="scientific">Vibrio phage phi 1</name>
    <dbReference type="NCBI Taxonomy" id="1589297"/>
    <lineage>
        <taxon>Viruses</taxon>
        <taxon>Duplodnaviria</taxon>
        <taxon>Heunggongvirae</taxon>
        <taxon>Uroviricota</taxon>
        <taxon>Caudoviricetes</taxon>
        <taxon>Schitoviridae</taxon>
        <taxon>Pacinivirus</taxon>
        <taxon>Pacinivirus phi1</taxon>
    </lineage>
</organism>
<name>A0A0B5H8J5_9CAUD</name>
<feature type="compositionally biased region" description="Polar residues" evidence="1">
    <location>
        <begin position="60"/>
        <end position="71"/>
    </location>
</feature>
<feature type="compositionally biased region" description="Basic and acidic residues" evidence="1">
    <location>
        <begin position="28"/>
        <end position="38"/>
    </location>
</feature>
<evidence type="ECO:0000256" key="1">
    <source>
        <dbReference type="SAM" id="MobiDB-lite"/>
    </source>
</evidence>
<dbReference type="OrthoDB" id="35467at10239"/>
<dbReference type="RefSeq" id="YP_009198558.1">
    <property type="nucleotide sequence ID" value="NC_028799.1"/>
</dbReference>
<accession>A0A0B5H8J5</accession>
<dbReference type="EMBL" id="KP280062">
    <property type="protein sequence ID" value="AJF40698.1"/>
    <property type="molecule type" value="Genomic_DNA"/>
</dbReference>
<keyword evidence="3" id="KW-1185">Reference proteome</keyword>
<dbReference type="GeneID" id="26625636"/>
<feature type="region of interest" description="Disordered" evidence="1">
    <location>
        <begin position="28"/>
        <end position="71"/>
    </location>
</feature>
<dbReference type="Proteomes" id="UP000031803">
    <property type="component" value="Segment"/>
</dbReference>